<keyword evidence="1" id="KW-1133">Transmembrane helix</keyword>
<dbReference type="Proteomes" id="UP001060919">
    <property type="component" value="Chromosome"/>
</dbReference>
<evidence type="ECO:0000256" key="1">
    <source>
        <dbReference type="SAM" id="Phobius"/>
    </source>
</evidence>
<keyword evidence="1" id="KW-0812">Transmembrane</keyword>
<organism evidence="2 3">
    <name type="scientific">Aureispira anguillae</name>
    <dbReference type="NCBI Taxonomy" id="2864201"/>
    <lineage>
        <taxon>Bacteria</taxon>
        <taxon>Pseudomonadati</taxon>
        <taxon>Bacteroidota</taxon>
        <taxon>Saprospiria</taxon>
        <taxon>Saprospirales</taxon>
        <taxon>Saprospiraceae</taxon>
        <taxon>Aureispira</taxon>
    </lineage>
</organism>
<sequence length="72" mass="8539">MNNLYFLLKIKKLHLDPAKLQFFFLKNKYYFYLNLMAPTYIIALNSSIFGTFKEFSCVINSKVLHLSILLEI</sequence>
<name>A0A915YK57_9BACT</name>
<dbReference type="AlphaFoldDB" id="A0A915YK57"/>
<feature type="transmembrane region" description="Helical" evidence="1">
    <location>
        <begin position="29"/>
        <end position="52"/>
    </location>
</feature>
<proteinExistence type="predicted"/>
<accession>A0A915YK57</accession>
<evidence type="ECO:0000313" key="2">
    <source>
        <dbReference type="EMBL" id="BDS14416.1"/>
    </source>
</evidence>
<gene>
    <name evidence="2" type="ORF">AsAng_0051960</name>
</gene>
<dbReference type="KEGG" id="aup:AsAng_0051960"/>
<protein>
    <submittedName>
        <fullName evidence="2">Uncharacterized protein</fullName>
    </submittedName>
</protein>
<reference evidence="2" key="1">
    <citation type="submission" date="2022-09" db="EMBL/GenBank/DDBJ databases">
        <title>Aureispira anguillicida sp. nov., isolated from Leptocephalus of Japanese eel Anguilla japonica.</title>
        <authorList>
            <person name="Yuasa K."/>
            <person name="Mekata T."/>
            <person name="Ikunari K."/>
        </authorList>
    </citation>
    <scope>NUCLEOTIDE SEQUENCE</scope>
    <source>
        <strain evidence="2">EL160426</strain>
    </source>
</reference>
<dbReference type="EMBL" id="AP026867">
    <property type="protein sequence ID" value="BDS14416.1"/>
    <property type="molecule type" value="Genomic_DNA"/>
</dbReference>
<keyword evidence="3" id="KW-1185">Reference proteome</keyword>
<keyword evidence="1" id="KW-0472">Membrane</keyword>
<evidence type="ECO:0000313" key="3">
    <source>
        <dbReference type="Proteomes" id="UP001060919"/>
    </source>
</evidence>